<dbReference type="Proteomes" id="UP000515663">
    <property type="component" value="Chromosome"/>
</dbReference>
<sequence>MRILVFPEEGRSTIAEPDDLKKFHVEVHGEGGEDDLSRALGQLGRTEGAEHAWIFIEELLRASGRADDETWRAAFGQMVDYAASKGWTDADGESLRAHIVAVP</sequence>
<evidence type="ECO:0000313" key="2">
    <source>
        <dbReference type="Proteomes" id="UP000515663"/>
    </source>
</evidence>
<reference evidence="2" key="1">
    <citation type="submission" date="2020-07" db="EMBL/GenBank/DDBJ databases">
        <title>novel species isolated from the respiratory tract of Marmot.</title>
        <authorList>
            <person name="Zhang G."/>
        </authorList>
    </citation>
    <scope>NUCLEOTIDE SEQUENCE [LARGE SCALE GENOMIC DNA]</scope>
    <source>
        <strain evidence="2">686</strain>
    </source>
</reference>
<accession>A0A7D7LU57</accession>
<dbReference type="EMBL" id="CP059491">
    <property type="protein sequence ID" value="QMT03140.1"/>
    <property type="molecule type" value="Genomic_DNA"/>
</dbReference>
<dbReference type="RefSeq" id="WP_188331586.1">
    <property type="nucleotide sequence ID" value="NZ_CP059491.1"/>
</dbReference>
<organism evidence="1 2">
    <name type="scientific">Gordonia jinghuaiqii</name>
    <dbReference type="NCBI Taxonomy" id="2758710"/>
    <lineage>
        <taxon>Bacteria</taxon>
        <taxon>Bacillati</taxon>
        <taxon>Actinomycetota</taxon>
        <taxon>Actinomycetes</taxon>
        <taxon>Mycobacteriales</taxon>
        <taxon>Gordoniaceae</taxon>
        <taxon>Gordonia</taxon>
    </lineage>
</organism>
<dbReference type="AlphaFoldDB" id="A0A7D7LU57"/>
<name>A0A7D7LU57_9ACTN</name>
<gene>
    <name evidence="1" type="ORF">H1R19_08530</name>
</gene>
<evidence type="ECO:0000313" key="1">
    <source>
        <dbReference type="EMBL" id="QMT03140.1"/>
    </source>
</evidence>
<proteinExistence type="predicted"/>
<protein>
    <submittedName>
        <fullName evidence="1">Uncharacterized protein</fullName>
    </submittedName>
</protein>
<keyword evidence="2" id="KW-1185">Reference proteome</keyword>
<dbReference type="KEGG" id="gji:H1R19_08530"/>